<dbReference type="InterPro" id="IPR019563">
    <property type="entry name" value="GH97_catalytic"/>
</dbReference>
<dbReference type="Pfam" id="PF14509">
    <property type="entry name" value="GH97_C"/>
    <property type="match status" value="1"/>
</dbReference>
<keyword evidence="5" id="KW-0326">Glycosidase</keyword>
<dbReference type="InterPro" id="IPR017853">
    <property type="entry name" value="GH"/>
</dbReference>
<gene>
    <name evidence="10" type="ORF">QM524_00950</name>
</gene>
<feature type="domain" description="Glycosyl-hydrolase 97 N-terminal" evidence="8">
    <location>
        <begin position="25"/>
        <end position="287"/>
    </location>
</feature>
<keyword evidence="4" id="KW-0106">Calcium</keyword>
<keyword evidence="3 10" id="KW-0378">Hydrolase</keyword>
<dbReference type="Proteomes" id="UP001236507">
    <property type="component" value="Unassembled WGS sequence"/>
</dbReference>
<evidence type="ECO:0000256" key="6">
    <source>
        <dbReference type="SAM" id="SignalP"/>
    </source>
</evidence>
<sequence length="645" mass="72457">MKKVLFIVAMLLQISSFAQENVSILSPDKQLKVSLAVTEGKANYSVTYQGIKVLENSPLGLVTSIGDFSKSLTFVKKEEKQIDKTYQQSRIKKSNIHYVANQVVCTFSNADKKLLEITFQVSNNDIAFRYGLFPYKETANCIVEKELTGFSFPSNTTTFLTPQAPAGSGWMRTKPSYEEEYEADAALNQNSKYRLGYTFPALFHVGKEAWALVSETGVTGAYCGSKLSESNNGTFTISFPEKDENNGHGSAEPAMALPATTPWRTITVGTSLKPIVETTVPFDVVDPLYAPSQEYKAGRATWSWIMWQDDSMVYDDQITFIDLAQKLGYEYILMDALWDKNVGYERMEALIKYAHSKNVDVFLWYNSNGAWNNAPQGPKNCMNNAIARKKEMKWLKAQGVKGLKVDFFGGDKQETIQLYEEILSDANEYGLMIIFHGCTLPRGWERMYPNYVSSEAVLASENLIFNQHFDDNEAFNASLHPFIRNTVGSMDFGGTLLNKRLNRNNNGGRTRKTTDIFQLATAVLFQTTVQNFALTPNNLTDVPSFEIDFMKKVPTTWDETVFVDGYPGKYCVLARRHGNEWYLVGVNAEKTALKINVKLPMFAGKTVAEYSDDEKRNPTFKSTKVANSGEATLVIQPEGGIIWVK</sequence>
<dbReference type="RefSeq" id="WP_283343075.1">
    <property type="nucleotide sequence ID" value="NZ_JASHIF010000002.1"/>
</dbReference>
<dbReference type="GO" id="GO:0016787">
    <property type="term" value="F:hydrolase activity"/>
    <property type="evidence" value="ECO:0007669"/>
    <property type="project" value="UniProtKB-KW"/>
</dbReference>
<feature type="domain" description="Glycosyl-hydrolase 97 C-terminal oligomerisation" evidence="9">
    <location>
        <begin position="556"/>
        <end position="642"/>
    </location>
</feature>
<dbReference type="InterPro" id="IPR052720">
    <property type="entry name" value="Glycosyl_hydrolase_97"/>
</dbReference>
<evidence type="ECO:0000313" key="11">
    <source>
        <dbReference type="Proteomes" id="UP001236507"/>
    </source>
</evidence>
<dbReference type="PANTHER" id="PTHR35803:SF2">
    <property type="entry name" value="RETAINING ALPHA-GALACTOSIDASE"/>
    <property type="match status" value="1"/>
</dbReference>
<dbReference type="InterPro" id="IPR029486">
    <property type="entry name" value="GH97_N"/>
</dbReference>
<comment type="caution">
    <text evidence="10">The sequence shown here is derived from an EMBL/GenBank/DDBJ whole genome shotgun (WGS) entry which is preliminary data.</text>
</comment>
<evidence type="ECO:0000256" key="5">
    <source>
        <dbReference type="ARBA" id="ARBA00023295"/>
    </source>
</evidence>
<dbReference type="InterPro" id="IPR013785">
    <property type="entry name" value="Aldolase_TIM"/>
</dbReference>
<evidence type="ECO:0000259" key="7">
    <source>
        <dbReference type="Pfam" id="PF10566"/>
    </source>
</evidence>
<dbReference type="InterPro" id="IPR013780">
    <property type="entry name" value="Glyco_hydro_b"/>
</dbReference>
<feature type="domain" description="Glycosyl-hydrolase 97 catalytic" evidence="7">
    <location>
        <begin position="310"/>
        <end position="457"/>
    </location>
</feature>
<evidence type="ECO:0000259" key="8">
    <source>
        <dbReference type="Pfam" id="PF14508"/>
    </source>
</evidence>
<dbReference type="Gene3D" id="2.60.40.1180">
    <property type="entry name" value="Golgi alpha-mannosidase II"/>
    <property type="match status" value="1"/>
</dbReference>
<feature type="chain" id="PRO_5047256405" evidence="6">
    <location>
        <begin position="19"/>
        <end position="645"/>
    </location>
</feature>
<feature type="signal peptide" evidence="6">
    <location>
        <begin position="1"/>
        <end position="18"/>
    </location>
</feature>
<comment type="cofactor">
    <cofactor evidence="1">
        <name>Ca(2+)</name>
        <dbReference type="ChEBI" id="CHEBI:29108"/>
    </cofactor>
</comment>
<proteinExistence type="predicted"/>
<evidence type="ECO:0000313" key="10">
    <source>
        <dbReference type="EMBL" id="MDI9857762.1"/>
    </source>
</evidence>
<dbReference type="EMBL" id="JASHIF010000002">
    <property type="protein sequence ID" value="MDI9857762.1"/>
    <property type="molecule type" value="Genomic_DNA"/>
</dbReference>
<organism evidence="10 11">
    <name type="scientific">Flectobacillus roseus</name>
    <dbReference type="NCBI Taxonomy" id="502259"/>
    <lineage>
        <taxon>Bacteria</taxon>
        <taxon>Pseudomonadati</taxon>
        <taxon>Bacteroidota</taxon>
        <taxon>Cytophagia</taxon>
        <taxon>Cytophagales</taxon>
        <taxon>Flectobacillaceae</taxon>
        <taxon>Flectobacillus</taxon>
    </lineage>
</organism>
<evidence type="ECO:0000256" key="3">
    <source>
        <dbReference type="ARBA" id="ARBA00022801"/>
    </source>
</evidence>
<reference evidence="10 11" key="1">
    <citation type="submission" date="2023-05" db="EMBL/GenBank/DDBJ databases">
        <title>Novel species of genus Flectobacillus isolated from stream in China.</title>
        <authorList>
            <person name="Lu H."/>
        </authorList>
    </citation>
    <scope>NUCLEOTIDE SEQUENCE [LARGE SCALE GENOMIC DNA]</scope>
    <source>
        <strain evidence="10 11">KCTC 42575</strain>
    </source>
</reference>
<dbReference type="PANTHER" id="PTHR35803">
    <property type="entry name" value="GLUCAN 1,4-ALPHA-GLUCOSIDASE SUSB-RELATED"/>
    <property type="match status" value="1"/>
</dbReference>
<dbReference type="Gene3D" id="3.20.20.70">
    <property type="entry name" value="Aldolase class I"/>
    <property type="match status" value="1"/>
</dbReference>
<evidence type="ECO:0000259" key="9">
    <source>
        <dbReference type="Pfam" id="PF14509"/>
    </source>
</evidence>
<dbReference type="InterPro" id="IPR029483">
    <property type="entry name" value="GH97_C"/>
</dbReference>
<dbReference type="Gene3D" id="2.70.98.10">
    <property type="match status" value="1"/>
</dbReference>
<dbReference type="SUPFAM" id="SSF51445">
    <property type="entry name" value="(Trans)glycosidases"/>
    <property type="match status" value="1"/>
</dbReference>
<evidence type="ECO:0000256" key="1">
    <source>
        <dbReference type="ARBA" id="ARBA00001913"/>
    </source>
</evidence>
<name>A0ABT6Y2H1_9BACT</name>
<protein>
    <submittedName>
        <fullName evidence="10">Glycoside hydrolase family 97 catalytic domain-containing protein</fullName>
    </submittedName>
</protein>
<dbReference type="InterPro" id="IPR014718">
    <property type="entry name" value="GH-type_carb-bd"/>
</dbReference>
<dbReference type="Pfam" id="PF10566">
    <property type="entry name" value="Glyco_hydro_97"/>
    <property type="match status" value="1"/>
</dbReference>
<evidence type="ECO:0000256" key="4">
    <source>
        <dbReference type="ARBA" id="ARBA00022837"/>
    </source>
</evidence>
<dbReference type="Pfam" id="PF14508">
    <property type="entry name" value="GH97_N"/>
    <property type="match status" value="1"/>
</dbReference>
<comment type="subunit">
    <text evidence="2">Monomer.</text>
</comment>
<keyword evidence="6" id="KW-0732">Signal</keyword>
<evidence type="ECO:0000256" key="2">
    <source>
        <dbReference type="ARBA" id="ARBA00011245"/>
    </source>
</evidence>
<accession>A0ABT6Y2H1</accession>
<keyword evidence="11" id="KW-1185">Reference proteome</keyword>